<reference evidence="1" key="1">
    <citation type="submission" date="2020-11" db="EMBL/GenBank/DDBJ databases">
        <authorList>
            <person name="Tran Van P."/>
        </authorList>
    </citation>
    <scope>NUCLEOTIDE SEQUENCE</scope>
</reference>
<protein>
    <submittedName>
        <fullName evidence="1">Uncharacterized protein</fullName>
    </submittedName>
</protein>
<proteinExistence type="predicted"/>
<name>A0A7R9FVU1_TIMSH</name>
<organism evidence="1">
    <name type="scientific">Timema shepardi</name>
    <name type="common">Walking stick</name>
    <dbReference type="NCBI Taxonomy" id="629360"/>
    <lineage>
        <taxon>Eukaryota</taxon>
        <taxon>Metazoa</taxon>
        <taxon>Ecdysozoa</taxon>
        <taxon>Arthropoda</taxon>
        <taxon>Hexapoda</taxon>
        <taxon>Insecta</taxon>
        <taxon>Pterygota</taxon>
        <taxon>Neoptera</taxon>
        <taxon>Polyneoptera</taxon>
        <taxon>Phasmatodea</taxon>
        <taxon>Timematodea</taxon>
        <taxon>Timematoidea</taxon>
        <taxon>Timematidae</taxon>
        <taxon>Timema</taxon>
    </lineage>
</organism>
<dbReference type="EMBL" id="OC000220">
    <property type="protein sequence ID" value="CAD7256564.1"/>
    <property type="molecule type" value="Genomic_DNA"/>
</dbReference>
<sequence>MGMNQFTVDINKRMYPESDAETSLLQGICEILHVGKLGRVGLERTRYIFIHKEVDPIRVEPIRVGDPLVGILFGDVGVVGEVLFLPRPVLGRPLWSAKPMQVSQLETLRDLVDPTEIRTSISPSSAVKQLNTTNALANNATQADPSFYVPESFQELGNRGSEPAFAWRESVKPFRKNHPQFTRPRFVPRGDGESSAVELYTTSALANYATEAGISDPQVLGSMYGASRLSVKPWTRNGVKLSLSRTSEERLKQKFLSCSLLSRIWICMACCFSDLIRWISLTARAHCSLKNDLDLTAASNFSSTALCTRNTIVTVGMGCNATLTHLQFPLVVFRHLDAQVLRGFVEVLYKLVTKLCVARKKKPSLASFWEPHQLCGRRLLAKIVPTFVDTGWHLVSTTSRPAKQRHKKISKSFAGRYIQQGSGVVSSEADASNKVWPPPIRPQTLTLGGEACSNLEICSGGDMKLNLQAKSCSHLLERWNFSSESSVKYSFNISRELRMRTTIFSFAGTTTLEPGVRLNGLDTQREGMTLKKLTSCKLDATPTNIGPMPISGVQTTSIQDLRRENVPPETTRIANLKDVEHILQKVKRTKQGVQGKPYGVHNEHGEMILDDNNIGGGRLREYFEQTYGGCDELFKKRVRKNSYVCRNAKGEKGKKIHVTKQQKEFQEQVLVEQELICILVGTVVCLVVRVELEEVNPHLRGGRVENHLGKTPVHPTEIRTSISPSSAVELNTTSALANYATEAVHPTEIRTTSISPSSAVELNTISALANYATEAGEWGKSLGIPEQESNPDLTVIIRPVTRLSDRMVKGVTLVLHWPVDDGEFGPPRCKAHNSFLGHLLAIDFSDVHFGKKIPKKVPGPSCWAYTGRGKRYQRCRDPVDRVVLLGLYRERKKEFEEGLVEEKRELGETAYDAINVKERGWQHHEELGGICSAVEGYIVT</sequence>
<accession>A0A7R9FVU1</accession>
<evidence type="ECO:0000313" key="1">
    <source>
        <dbReference type="EMBL" id="CAD7256564.1"/>
    </source>
</evidence>
<gene>
    <name evidence="1" type="ORF">TSIB3V08_LOCUS844</name>
</gene>
<dbReference type="AlphaFoldDB" id="A0A7R9FVU1"/>